<proteinExistence type="predicted"/>
<gene>
    <name evidence="3" type="ORF">NIES267_03890</name>
    <name evidence="4" type="ORF">NIES267_09410</name>
</gene>
<dbReference type="Pfam" id="PF13808">
    <property type="entry name" value="DDE_Tnp_1_assoc"/>
    <property type="match status" value="1"/>
</dbReference>
<feature type="domain" description="H repeat-associated protein N-terminal" evidence="2">
    <location>
        <begin position="2"/>
        <end position="84"/>
    </location>
</feature>
<protein>
    <submittedName>
        <fullName evidence="3">Transposase</fullName>
    </submittedName>
</protein>
<evidence type="ECO:0000313" key="4">
    <source>
        <dbReference type="EMBL" id="BAY81464.1"/>
    </source>
</evidence>
<dbReference type="PANTHER" id="PTHR30298:SF0">
    <property type="entry name" value="PROTEIN YBFL-RELATED"/>
    <property type="match status" value="1"/>
</dbReference>
<dbReference type="InterPro" id="IPR047647">
    <property type="entry name" value="ISAs1_transpos"/>
</dbReference>
<evidence type="ECO:0000313" key="5">
    <source>
        <dbReference type="Proteomes" id="UP000218418"/>
    </source>
</evidence>
<dbReference type="AlphaFoldDB" id="A0A1Z4LIA7"/>
<keyword evidence="1" id="KW-1133">Transmembrane helix</keyword>
<organism evidence="3 5">
    <name type="scientific">Calothrix parasitica NIES-267</name>
    <dbReference type="NCBI Taxonomy" id="1973488"/>
    <lineage>
        <taxon>Bacteria</taxon>
        <taxon>Bacillati</taxon>
        <taxon>Cyanobacteriota</taxon>
        <taxon>Cyanophyceae</taxon>
        <taxon>Nostocales</taxon>
        <taxon>Calotrichaceae</taxon>
        <taxon>Calothrix</taxon>
    </lineage>
</organism>
<reference evidence="3 5" key="1">
    <citation type="submission" date="2017-06" db="EMBL/GenBank/DDBJ databases">
        <title>Genome sequencing of cyanobaciteial culture collection at National Institute for Environmental Studies (NIES).</title>
        <authorList>
            <person name="Hirose Y."/>
            <person name="Shimura Y."/>
            <person name="Fujisawa T."/>
            <person name="Nakamura Y."/>
            <person name="Kawachi M."/>
        </authorList>
    </citation>
    <scope>NUCLEOTIDE SEQUENCE [LARGE SCALE GENOMIC DNA]</scope>
    <source>
        <strain evidence="3 5">NIES-267</strain>
    </source>
</reference>
<dbReference type="InterPro" id="IPR051698">
    <property type="entry name" value="Transposase_11-like"/>
</dbReference>
<keyword evidence="1" id="KW-0812">Transmembrane</keyword>
<dbReference type="NCBIfam" id="NF033564">
    <property type="entry name" value="transpos_ISAs1"/>
    <property type="match status" value="1"/>
</dbReference>
<evidence type="ECO:0000313" key="3">
    <source>
        <dbReference type="EMBL" id="BAY80924.1"/>
    </source>
</evidence>
<sequence length="161" mass="18412">MDIEDPRIERTKKHKLIDVITIAICAVICGADSWVAIETYGLAKRKWLKRFLELPNGIPSHDTFARIFSLIDPQNFQECFASWIKSVAHLTDGEVIAIDGKNLKHSYDKKAGNRSISMVSAWAATNKLVLGQRKVDSKSLGNYCNTRVNKSIRYFWLYRHN</sequence>
<name>A0A1Z4LIA7_9CYAN</name>
<keyword evidence="5" id="KW-1185">Reference proteome</keyword>
<dbReference type="EMBL" id="AP018227">
    <property type="protein sequence ID" value="BAY80924.1"/>
    <property type="molecule type" value="Genomic_DNA"/>
</dbReference>
<keyword evidence="1" id="KW-0472">Membrane</keyword>
<dbReference type="Proteomes" id="UP000218418">
    <property type="component" value="Chromosome"/>
</dbReference>
<dbReference type="PANTHER" id="PTHR30298">
    <property type="entry name" value="H REPEAT-ASSOCIATED PREDICTED TRANSPOSASE"/>
    <property type="match status" value="1"/>
</dbReference>
<dbReference type="EMBL" id="AP018227">
    <property type="protein sequence ID" value="BAY81464.1"/>
    <property type="molecule type" value="Genomic_DNA"/>
</dbReference>
<evidence type="ECO:0000256" key="1">
    <source>
        <dbReference type="SAM" id="Phobius"/>
    </source>
</evidence>
<dbReference type="InterPro" id="IPR032806">
    <property type="entry name" value="YbfD_N"/>
</dbReference>
<evidence type="ECO:0000259" key="2">
    <source>
        <dbReference type="Pfam" id="PF13808"/>
    </source>
</evidence>
<feature type="transmembrane region" description="Helical" evidence="1">
    <location>
        <begin position="20"/>
        <end position="43"/>
    </location>
</feature>
<accession>A0A1Z4LIA7</accession>